<evidence type="ECO:0000313" key="7">
    <source>
        <dbReference type="EMBL" id="CAD7636849.1"/>
    </source>
</evidence>
<dbReference type="InterPro" id="IPR033270">
    <property type="entry name" value="VPRBP/DCAF1"/>
</dbReference>
<evidence type="ECO:0000256" key="5">
    <source>
        <dbReference type="ARBA" id="ARBA00023242"/>
    </source>
</evidence>
<dbReference type="GO" id="GO:0005634">
    <property type="term" value="C:nucleus"/>
    <property type="evidence" value="ECO:0007669"/>
    <property type="project" value="UniProtKB-SubCell"/>
</dbReference>
<protein>
    <recommendedName>
        <fullName evidence="9">LisH domain-containing protein</fullName>
    </recommendedName>
</protein>
<dbReference type="SUPFAM" id="SSF50978">
    <property type="entry name" value="WD40 repeat-like"/>
    <property type="match status" value="1"/>
</dbReference>
<reference evidence="7" key="1">
    <citation type="submission" date="2020-11" db="EMBL/GenBank/DDBJ databases">
        <authorList>
            <person name="Tran Van P."/>
        </authorList>
    </citation>
    <scope>NUCLEOTIDE SEQUENCE</scope>
</reference>
<dbReference type="UniPathway" id="UPA00143"/>
<dbReference type="GO" id="GO:0016567">
    <property type="term" value="P:protein ubiquitination"/>
    <property type="evidence" value="ECO:0007669"/>
    <property type="project" value="UniProtKB-UniPathway"/>
</dbReference>
<feature type="compositionally biased region" description="Acidic residues" evidence="6">
    <location>
        <begin position="1325"/>
        <end position="1375"/>
    </location>
</feature>
<evidence type="ECO:0000256" key="3">
    <source>
        <dbReference type="ARBA" id="ARBA00008845"/>
    </source>
</evidence>
<dbReference type="SUPFAM" id="SSF48371">
    <property type="entry name" value="ARM repeat"/>
    <property type="match status" value="1"/>
</dbReference>
<keyword evidence="8" id="KW-1185">Reference proteome</keyword>
<feature type="compositionally biased region" description="Polar residues" evidence="6">
    <location>
        <begin position="890"/>
        <end position="906"/>
    </location>
</feature>
<comment type="similarity">
    <text evidence="3">Belongs to the VPRBP/DCAF1 family.</text>
</comment>
<dbReference type="InterPro" id="IPR016024">
    <property type="entry name" value="ARM-type_fold"/>
</dbReference>
<dbReference type="InterPro" id="IPR006594">
    <property type="entry name" value="LisH"/>
</dbReference>
<gene>
    <name evidence="7" type="ORF">ONB1V03_LOCUS458</name>
</gene>
<dbReference type="InterPro" id="IPR015943">
    <property type="entry name" value="WD40/YVTN_repeat-like_dom_sf"/>
</dbReference>
<keyword evidence="5" id="KW-0539">Nucleus</keyword>
<feature type="compositionally biased region" description="Polar residues" evidence="6">
    <location>
        <begin position="917"/>
        <end position="937"/>
    </location>
</feature>
<comment type="pathway">
    <text evidence="2">Protein modification; protein ubiquitination.</text>
</comment>
<organism evidence="7">
    <name type="scientific">Oppiella nova</name>
    <dbReference type="NCBI Taxonomy" id="334625"/>
    <lineage>
        <taxon>Eukaryota</taxon>
        <taxon>Metazoa</taxon>
        <taxon>Ecdysozoa</taxon>
        <taxon>Arthropoda</taxon>
        <taxon>Chelicerata</taxon>
        <taxon>Arachnida</taxon>
        <taxon>Acari</taxon>
        <taxon>Acariformes</taxon>
        <taxon>Sarcoptiformes</taxon>
        <taxon>Oribatida</taxon>
        <taxon>Brachypylina</taxon>
        <taxon>Oppioidea</taxon>
        <taxon>Oppiidae</taxon>
        <taxon>Oppiella</taxon>
    </lineage>
</organism>
<dbReference type="PANTHER" id="PTHR13129:SF4">
    <property type="entry name" value="DDB1- AND CUL4-ASSOCIATED FACTOR 1"/>
    <property type="match status" value="1"/>
</dbReference>
<comment type="subcellular location">
    <subcellularLocation>
        <location evidence="1">Nucleus</location>
    </subcellularLocation>
</comment>
<keyword evidence="4" id="KW-0833">Ubl conjugation pathway</keyword>
<evidence type="ECO:0008006" key="9">
    <source>
        <dbReference type="Google" id="ProtNLM"/>
    </source>
</evidence>
<proteinExistence type="inferred from homology"/>
<accession>A0A7R9L8F0</accession>
<dbReference type="EMBL" id="OC914852">
    <property type="protein sequence ID" value="CAD7636849.1"/>
    <property type="molecule type" value="Genomic_DNA"/>
</dbReference>
<feature type="region of interest" description="Disordered" evidence="6">
    <location>
        <begin position="890"/>
        <end position="939"/>
    </location>
</feature>
<dbReference type="EMBL" id="CAJPVJ010000027">
    <property type="protein sequence ID" value="CAG2158889.1"/>
    <property type="molecule type" value="Genomic_DNA"/>
</dbReference>
<dbReference type="PANTHER" id="PTHR13129">
    <property type="entry name" value="VPRBP PROTEIN-RELATED"/>
    <property type="match status" value="1"/>
</dbReference>
<dbReference type="InterPro" id="IPR036322">
    <property type="entry name" value="WD40_repeat_dom_sf"/>
</dbReference>
<feature type="compositionally biased region" description="Polar residues" evidence="6">
    <location>
        <begin position="218"/>
        <end position="237"/>
    </location>
</feature>
<sequence length="1413" mass="159527">MSLLESIPQLNQLLDVWQKDNRTSEQVIHVLNKISELVEKETEAYLKMDPDPFDDRHPSRARPDCSLGLVLKTLFRNDDFMNKLVNDYVMHRDDKDLHIAACRLMLDILPGLETSVVFNETEGLVQRLFQWAESASDPLQSYATGLLAAAMEVQDIATNSKDQNARLLPIMLKRLKELRNKSIETNENHLNDRPFLHLNNNSLSPKKCISKSKADLSDISSESPNKSKRTLQSSSPDLNKRRRLSSPISFSALSPSTYNSECSNSSWAEVEPYMIGFSKVHPLTEEMKQRFILQYLTPMGDYQEMLCFVFEHNALSLIMHYIDLTKNRDIRLAFDALKYLASLLCHKKFSLEFLNARGLEQLLQIYRPSVAATGVSICLYYLAYNEDAMEKICLLPKHVLNDLVAYALWLLECSHDSSRCHATMFFSLSFSFRMILELFDSQDGLRKLLNVIFLLDIFSDETEYTEDELFTKRQNARHVCVALKRYYEAHLLVEAEILRRSTSYSSFESTSKDSMATNVPPYKSTRYSYDIIMERVETLLELMPIRINWKPVDELLKLSGVKLLIQLIAVSYDWNFTGKAEAVRSALDVLVVCSVTPKFQNVLCENVPVGDDNQNTVGIRIILAAAEGEIVADPDCQRSALNVIVNCVCGPLSRIGGSIARLCGGSAKKRSFRSGEDLLTKMWNCVRSNNGIMILLNLLMVKTPITDADSIRALSCKALCGLARSETVKQIISKLPLFTNGQIQGLMKEPILQDKRTEHIKFCKHCIELIERVTGAPVATNLETSIANINKAEVVAQTRIEFNEKELLQLIYHHLMKKGLSKTAQLLHTEAELPASGSNRAISLWQTTPLSLNRVSRPISTAPFPNSLSTSSPVSSATLNNTMTPVVSANTLSSPSSLQNANSLSPSVPIRIHRPNPSKSSAKSLSVRKLQSTTHPSSPIIKRLNEHSSQPQAVSSISLDSIVTEYLRKQHALCKNPVVTCPPFDLFTPHRCPEPLNRDSAPINMTTRLQRRSIFPRFGGLNGSKMDRKFIYSRFRPIRSYRDPESSSSFSSCAFSYVDQFLFLGTLSGELAAFNLHSGTLEATYSCHESEITHIEPSRDGKLILTSSLWRQPLSALWTFTDVFEMKLPFRDDYYVEFGKQSQDRVLGTKDFAAHLYDLPTGKMVHTYQDENLSNRYVKNRATFHPSDDLILNDGVLWDTRSATPVHKFDKFNEHINGVFHPNGQEILSNSEIFCKVDNFCHAVFEEENSEEEDQSKSPYGSSFRTFDAYDYSSIATIDVKRSIYDLAVDPGDCYIALVENQNNRDAFANESVARLFEIGRHKEDDDEEDDEDDDDEENDVADEDTDEDDNIDNTEDFDLEPDGDDDESGDDESDGDHSNDSDSGESDGLDDAMLMLSDHSSDDEIVYQLNDE</sequence>
<name>A0A7R9L8F0_9ACAR</name>
<evidence type="ECO:0000256" key="2">
    <source>
        <dbReference type="ARBA" id="ARBA00004906"/>
    </source>
</evidence>
<evidence type="ECO:0000256" key="1">
    <source>
        <dbReference type="ARBA" id="ARBA00004123"/>
    </source>
</evidence>
<feature type="region of interest" description="Disordered" evidence="6">
    <location>
        <begin position="215"/>
        <end position="242"/>
    </location>
</feature>
<dbReference type="OrthoDB" id="27563at2759"/>
<dbReference type="Proteomes" id="UP000728032">
    <property type="component" value="Unassembled WGS sequence"/>
</dbReference>
<feature type="compositionally biased region" description="Acidic residues" evidence="6">
    <location>
        <begin position="1402"/>
        <end position="1413"/>
    </location>
</feature>
<dbReference type="PROSITE" id="PS50896">
    <property type="entry name" value="LISH"/>
    <property type="match status" value="1"/>
</dbReference>
<feature type="region of interest" description="Disordered" evidence="6">
    <location>
        <begin position="1320"/>
        <end position="1413"/>
    </location>
</feature>
<evidence type="ECO:0000256" key="4">
    <source>
        <dbReference type="ARBA" id="ARBA00022786"/>
    </source>
</evidence>
<dbReference type="GO" id="GO:0080008">
    <property type="term" value="C:Cul4-RING E3 ubiquitin ligase complex"/>
    <property type="evidence" value="ECO:0007669"/>
    <property type="project" value="TreeGrafter"/>
</dbReference>
<dbReference type="SMART" id="SM00667">
    <property type="entry name" value="LisH"/>
    <property type="match status" value="1"/>
</dbReference>
<evidence type="ECO:0000256" key="6">
    <source>
        <dbReference type="SAM" id="MobiDB-lite"/>
    </source>
</evidence>
<dbReference type="Gene3D" id="2.130.10.10">
    <property type="entry name" value="YVTN repeat-like/Quinoprotein amine dehydrogenase"/>
    <property type="match status" value="1"/>
</dbReference>
<evidence type="ECO:0000313" key="8">
    <source>
        <dbReference type="Proteomes" id="UP000728032"/>
    </source>
</evidence>